<dbReference type="EMBL" id="CAJVPJ010000068">
    <property type="protein sequence ID" value="CAG8470859.1"/>
    <property type="molecule type" value="Genomic_DNA"/>
</dbReference>
<dbReference type="Proteomes" id="UP000789572">
    <property type="component" value="Unassembled WGS sequence"/>
</dbReference>
<dbReference type="AlphaFoldDB" id="A0A9N8Z7G7"/>
<organism evidence="2 3">
    <name type="scientific">Paraglomus occultum</name>
    <dbReference type="NCBI Taxonomy" id="144539"/>
    <lineage>
        <taxon>Eukaryota</taxon>
        <taxon>Fungi</taxon>
        <taxon>Fungi incertae sedis</taxon>
        <taxon>Mucoromycota</taxon>
        <taxon>Glomeromycotina</taxon>
        <taxon>Glomeromycetes</taxon>
        <taxon>Paraglomerales</taxon>
        <taxon>Paraglomeraceae</taxon>
        <taxon>Paraglomus</taxon>
    </lineage>
</organism>
<protein>
    <submittedName>
        <fullName evidence="2">6454_t:CDS:1</fullName>
    </submittedName>
</protein>
<feature type="region of interest" description="Disordered" evidence="1">
    <location>
        <begin position="1"/>
        <end position="22"/>
    </location>
</feature>
<sequence length="69" mass="7335">MSTTRSNTAASTATSSTLPPPAAAMIVSGPFEEVTPPVSLRWDYVVVNRLPKGLSSVGIKDILDAMQFR</sequence>
<name>A0A9N8Z7G7_9GLOM</name>
<comment type="caution">
    <text evidence="2">The sequence shown here is derived from an EMBL/GenBank/DDBJ whole genome shotgun (WGS) entry which is preliminary data.</text>
</comment>
<feature type="compositionally biased region" description="Low complexity" evidence="1">
    <location>
        <begin position="1"/>
        <end position="17"/>
    </location>
</feature>
<proteinExistence type="predicted"/>
<reference evidence="2" key="1">
    <citation type="submission" date="2021-06" db="EMBL/GenBank/DDBJ databases">
        <authorList>
            <person name="Kallberg Y."/>
            <person name="Tangrot J."/>
            <person name="Rosling A."/>
        </authorList>
    </citation>
    <scope>NUCLEOTIDE SEQUENCE</scope>
    <source>
        <strain evidence="2">IA702</strain>
    </source>
</reference>
<evidence type="ECO:0000313" key="2">
    <source>
        <dbReference type="EMBL" id="CAG8470859.1"/>
    </source>
</evidence>
<keyword evidence="3" id="KW-1185">Reference proteome</keyword>
<evidence type="ECO:0000313" key="3">
    <source>
        <dbReference type="Proteomes" id="UP000789572"/>
    </source>
</evidence>
<gene>
    <name evidence="2" type="ORF">POCULU_LOCUS1035</name>
</gene>
<accession>A0A9N8Z7G7</accession>
<evidence type="ECO:0000256" key="1">
    <source>
        <dbReference type="SAM" id="MobiDB-lite"/>
    </source>
</evidence>